<dbReference type="Pfam" id="PF04801">
    <property type="entry name" value="RPC5"/>
    <property type="match status" value="2"/>
</dbReference>
<dbReference type="EMBL" id="JAXOVC010000014">
    <property type="protein sequence ID" value="KAK4494170.1"/>
    <property type="molecule type" value="Genomic_DNA"/>
</dbReference>
<organism evidence="2 3">
    <name type="scientific">Zasmidium cellare</name>
    <name type="common">Wine cellar mold</name>
    <name type="synonym">Racodium cellare</name>
    <dbReference type="NCBI Taxonomy" id="395010"/>
    <lineage>
        <taxon>Eukaryota</taxon>
        <taxon>Fungi</taxon>
        <taxon>Dikarya</taxon>
        <taxon>Ascomycota</taxon>
        <taxon>Pezizomycotina</taxon>
        <taxon>Dothideomycetes</taxon>
        <taxon>Dothideomycetidae</taxon>
        <taxon>Mycosphaerellales</taxon>
        <taxon>Mycosphaerellaceae</taxon>
        <taxon>Zasmidium</taxon>
    </lineage>
</organism>
<name>A0ABR0DYT8_ZASCE</name>
<protein>
    <submittedName>
        <fullName evidence="2">Uncharacterized protein</fullName>
    </submittedName>
</protein>
<feature type="region of interest" description="Disordered" evidence="1">
    <location>
        <begin position="299"/>
        <end position="341"/>
    </location>
</feature>
<gene>
    <name evidence="2" type="ORF">PRZ48_014468</name>
</gene>
<proteinExistence type="predicted"/>
<comment type="caution">
    <text evidence="2">The sequence shown here is derived from an EMBL/GenBank/DDBJ whole genome shotgun (WGS) entry which is preliminary data.</text>
</comment>
<evidence type="ECO:0000256" key="1">
    <source>
        <dbReference type="SAM" id="MobiDB-lite"/>
    </source>
</evidence>
<dbReference type="InterPro" id="IPR006886">
    <property type="entry name" value="RNA_pol_III_Rpc5"/>
</dbReference>
<evidence type="ECO:0000313" key="3">
    <source>
        <dbReference type="Proteomes" id="UP001305779"/>
    </source>
</evidence>
<keyword evidence="3" id="KW-1185">Reference proteome</keyword>
<feature type="compositionally biased region" description="Acidic residues" evidence="1">
    <location>
        <begin position="324"/>
        <end position="333"/>
    </location>
</feature>
<dbReference type="Proteomes" id="UP001305779">
    <property type="component" value="Unassembled WGS sequence"/>
</dbReference>
<sequence>MAPVKADDDPVMAEYDVFLTPPLQEHIYLLQYPNRPRNRPYNNQYGATPHDMRIKPGSGFLEVDVGLSTKHNFNKYLGLKWGDATKTSHELHNASGTYGLASGLIHGKPRSMARNVNLRGAGDRELDLENDLRSFGEAEQDNKVHAKQTLGGQIIRHDAETELGKPIYFVGAFQGDQLHLTKVTGTVQMRPHFHHLDAEEERNRVSVARAQAEANGPVHEPMARGLTRDKMSAAEKNTVEYKLRMGLQSAQIEPWIKMEYVDDEDDLAYETFNRTLKVEDVSKVPHLKSEMDNDAFLDAISAPRHDSPTRRRKRAPRRNKETVEIDDDDEEEVQAGAEAGE</sequence>
<reference evidence="2 3" key="1">
    <citation type="journal article" date="2023" name="G3 (Bethesda)">
        <title>A chromosome-level genome assembly of Zasmidium syzygii isolated from banana leaves.</title>
        <authorList>
            <person name="van Westerhoven A.C."/>
            <person name="Mehrabi R."/>
            <person name="Talebi R."/>
            <person name="Steentjes M.B.F."/>
            <person name="Corcolon B."/>
            <person name="Chong P.A."/>
            <person name="Kema G.H.J."/>
            <person name="Seidl M.F."/>
        </authorList>
    </citation>
    <scope>NUCLEOTIDE SEQUENCE [LARGE SCALE GENOMIC DNA]</scope>
    <source>
        <strain evidence="2 3">P124</strain>
    </source>
</reference>
<accession>A0ABR0DYT8</accession>
<dbReference type="PANTHER" id="PTHR12069:SF0">
    <property type="entry name" value="DNA-DIRECTED RNA POLYMERASE III SUBUNIT RPC5"/>
    <property type="match status" value="1"/>
</dbReference>
<dbReference type="PANTHER" id="PTHR12069">
    <property type="entry name" value="DNA-DIRECTED RNA POLYMERASES III 80 KDA POLYPEPTIDE RNA POLYMERASE III SUBUNIT 5"/>
    <property type="match status" value="1"/>
</dbReference>
<evidence type="ECO:0000313" key="2">
    <source>
        <dbReference type="EMBL" id="KAK4494170.1"/>
    </source>
</evidence>